<proteinExistence type="predicted"/>
<sequence>MIAAQAMRCLPDLLAQRSQGFGSRNYAFSTTGETRLGFSQASAASGLDAPPVAMAIRSRVDALLASNRGQTVSHCEQSLLSVLVLLDMMTSNETRRLVLAGRDTPSLAAYGMSYDLDVRLLPSREGEACPAMDDEHTLLAVGLPLHTVAEHARNPWAVRGIVVSAIMDAEAARAFALQLPGAADEIATGVDFGEGELVAWLWPRL</sequence>
<evidence type="ECO:0000313" key="2">
    <source>
        <dbReference type="Proteomes" id="UP001055101"/>
    </source>
</evidence>
<comment type="caution">
    <text evidence="1">The sequence shown here is derived from an EMBL/GenBank/DDBJ whole genome shotgun (WGS) entry which is preliminary data.</text>
</comment>
<dbReference type="RefSeq" id="WP_238231424.1">
    <property type="nucleotide sequence ID" value="NZ_BPRA01000006.1"/>
</dbReference>
<dbReference type="Proteomes" id="UP001055101">
    <property type="component" value="Unassembled WGS sequence"/>
</dbReference>
<gene>
    <name evidence="1" type="ORF">EKPJFOCH_1510</name>
</gene>
<protein>
    <submittedName>
        <fullName evidence="1">Uncharacterized protein</fullName>
    </submittedName>
</protein>
<keyword evidence="2" id="KW-1185">Reference proteome</keyword>
<name>A0ABQ4TK90_9HYPH</name>
<reference evidence="1" key="2">
    <citation type="submission" date="2021-08" db="EMBL/GenBank/DDBJ databases">
        <authorList>
            <person name="Tani A."/>
            <person name="Ola A."/>
            <person name="Ogura Y."/>
            <person name="Katsura K."/>
            <person name="Hayashi T."/>
        </authorList>
    </citation>
    <scope>NUCLEOTIDE SEQUENCE</scope>
    <source>
        <strain evidence="1">DSM 23674</strain>
    </source>
</reference>
<accession>A0ABQ4TK90</accession>
<dbReference type="EMBL" id="BPRA01000006">
    <property type="protein sequence ID" value="GJE55023.1"/>
    <property type="molecule type" value="Genomic_DNA"/>
</dbReference>
<reference evidence="1" key="1">
    <citation type="journal article" date="2021" name="Front. Microbiol.">
        <title>Comprehensive Comparative Genomics and Phenotyping of Methylobacterium Species.</title>
        <authorList>
            <person name="Alessa O."/>
            <person name="Ogura Y."/>
            <person name="Fujitani Y."/>
            <person name="Takami H."/>
            <person name="Hayashi T."/>
            <person name="Sahin N."/>
            <person name="Tani A."/>
        </authorList>
    </citation>
    <scope>NUCLEOTIDE SEQUENCE</scope>
    <source>
        <strain evidence="1">DSM 23674</strain>
    </source>
</reference>
<organism evidence="1 2">
    <name type="scientific">Methylobacterium thuringiense</name>
    <dbReference type="NCBI Taxonomy" id="1003091"/>
    <lineage>
        <taxon>Bacteria</taxon>
        <taxon>Pseudomonadati</taxon>
        <taxon>Pseudomonadota</taxon>
        <taxon>Alphaproteobacteria</taxon>
        <taxon>Hyphomicrobiales</taxon>
        <taxon>Methylobacteriaceae</taxon>
        <taxon>Methylobacterium</taxon>
    </lineage>
</organism>
<evidence type="ECO:0000313" key="1">
    <source>
        <dbReference type="EMBL" id="GJE55023.1"/>
    </source>
</evidence>